<feature type="domain" description="Cyclic nucleotide-binding" evidence="4">
    <location>
        <begin position="24"/>
        <end position="102"/>
    </location>
</feature>
<feature type="domain" description="HTH crp-type" evidence="5">
    <location>
        <begin position="132"/>
        <end position="203"/>
    </location>
</feature>
<dbReference type="SMART" id="SM00100">
    <property type="entry name" value="cNMP"/>
    <property type="match status" value="1"/>
</dbReference>
<dbReference type="Pfam" id="PF00027">
    <property type="entry name" value="cNMP_binding"/>
    <property type="match status" value="1"/>
</dbReference>
<dbReference type="Proteomes" id="UP001500897">
    <property type="component" value="Unassembled WGS sequence"/>
</dbReference>
<dbReference type="Pfam" id="PF13545">
    <property type="entry name" value="HTH_Crp_2"/>
    <property type="match status" value="1"/>
</dbReference>
<dbReference type="PROSITE" id="PS51063">
    <property type="entry name" value="HTH_CRP_2"/>
    <property type="match status" value="1"/>
</dbReference>
<dbReference type="InterPro" id="IPR000595">
    <property type="entry name" value="cNMP-bd_dom"/>
</dbReference>
<dbReference type="PROSITE" id="PS00889">
    <property type="entry name" value="CNMP_BINDING_2"/>
    <property type="match status" value="1"/>
</dbReference>
<protein>
    <submittedName>
        <fullName evidence="6">Crp/Fnr family transcriptional regulator</fullName>
    </submittedName>
</protein>
<name>A0ABN2XC00_9ACTN</name>
<comment type="caution">
    <text evidence="6">The sequence shown here is derived from an EMBL/GenBank/DDBJ whole genome shotgun (WGS) entry which is preliminary data.</text>
</comment>
<evidence type="ECO:0000259" key="5">
    <source>
        <dbReference type="PROSITE" id="PS51063"/>
    </source>
</evidence>
<evidence type="ECO:0000256" key="3">
    <source>
        <dbReference type="ARBA" id="ARBA00023163"/>
    </source>
</evidence>
<organism evidence="6 7">
    <name type="scientific">Kitasatospora saccharophila</name>
    <dbReference type="NCBI Taxonomy" id="407973"/>
    <lineage>
        <taxon>Bacteria</taxon>
        <taxon>Bacillati</taxon>
        <taxon>Actinomycetota</taxon>
        <taxon>Actinomycetes</taxon>
        <taxon>Kitasatosporales</taxon>
        <taxon>Streptomycetaceae</taxon>
        <taxon>Kitasatospora</taxon>
    </lineage>
</organism>
<dbReference type="RefSeq" id="WP_344554503.1">
    <property type="nucleotide sequence ID" value="NZ_BAAANS010000032.1"/>
</dbReference>
<dbReference type="InterPro" id="IPR012318">
    <property type="entry name" value="HTH_CRP"/>
</dbReference>
<dbReference type="EMBL" id="BAAANS010000032">
    <property type="protein sequence ID" value="GAA2107351.1"/>
    <property type="molecule type" value="Genomic_DNA"/>
</dbReference>
<dbReference type="CDD" id="cd00038">
    <property type="entry name" value="CAP_ED"/>
    <property type="match status" value="1"/>
</dbReference>
<dbReference type="InterPro" id="IPR036388">
    <property type="entry name" value="WH-like_DNA-bd_sf"/>
</dbReference>
<dbReference type="InterPro" id="IPR014710">
    <property type="entry name" value="RmlC-like_jellyroll"/>
</dbReference>
<keyword evidence="2" id="KW-0238">DNA-binding</keyword>
<keyword evidence="1" id="KW-0805">Transcription regulation</keyword>
<dbReference type="Gene3D" id="1.10.10.10">
    <property type="entry name" value="Winged helix-like DNA-binding domain superfamily/Winged helix DNA-binding domain"/>
    <property type="match status" value="1"/>
</dbReference>
<dbReference type="InterPro" id="IPR018490">
    <property type="entry name" value="cNMP-bd_dom_sf"/>
</dbReference>
<dbReference type="SMART" id="SM00419">
    <property type="entry name" value="HTH_CRP"/>
    <property type="match status" value="1"/>
</dbReference>
<evidence type="ECO:0000259" key="4">
    <source>
        <dbReference type="PROSITE" id="PS50042"/>
    </source>
</evidence>
<dbReference type="PANTHER" id="PTHR24567:SF68">
    <property type="entry name" value="DNA-BINDING TRANSCRIPTIONAL DUAL REGULATOR CRP"/>
    <property type="match status" value="1"/>
</dbReference>
<dbReference type="InterPro" id="IPR018488">
    <property type="entry name" value="cNMP-bd_CS"/>
</dbReference>
<dbReference type="PROSITE" id="PS50042">
    <property type="entry name" value="CNMP_BINDING_3"/>
    <property type="match status" value="1"/>
</dbReference>
<gene>
    <name evidence="6" type="ORF">GCM10009759_46350</name>
</gene>
<evidence type="ECO:0000256" key="2">
    <source>
        <dbReference type="ARBA" id="ARBA00023125"/>
    </source>
</evidence>
<dbReference type="Gene3D" id="2.60.120.10">
    <property type="entry name" value="Jelly Rolls"/>
    <property type="match status" value="1"/>
</dbReference>
<dbReference type="PANTHER" id="PTHR24567">
    <property type="entry name" value="CRP FAMILY TRANSCRIPTIONAL REGULATORY PROTEIN"/>
    <property type="match status" value="1"/>
</dbReference>
<keyword evidence="7" id="KW-1185">Reference proteome</keyword>
<evidence type="ECO:0000256" key="1">
    <source>
        <dbReference type="ARBA" id="ARBA00023015"/>
    </source>
</evidence>
<evidence type="ECO:0000313" key="6">
    <source>
        <dbReference type="EMBL" id="GAA2107351.1"/>
    </source>
</evidence>
<keyword evidence="3" id="KW-0804">Transcription</keyword>
<dbReference type="SUPFAM" id="SSF46785">
    <property type="entry name" value="Winged helix' DNA-binding domain"/>
    <property type="match status" value="1"/>
</dbReference>
<dbReference type="InterPro" id="IPR036390">
    <property type="entry name" value="WH_DNA-bd_sf"/>
</dbReference>
<dbReference type="SUPFAM" id="SSF51206">
    <property type="entry name" value="cAMP-binding domain-like"/>
    <property type="match status" value="1"/>
</dbReference>
<accession>A0ABN2XC00</accession>
<proteinExistence type="predicted"/>
<dbReference type="InterPro" id="IPR050397">
    <property type="entry name" value="Env_Response_Regulators"/>
</dbReference>
<evidence type="ECO:0000313" key="7">
    <source>
        <dbReference type="Proteomes" id="UP001500897"/>
    </source>
</evidence>
<sequence length="212" mass="23183">MLFGERLWEKLCALAPPRHRKTRSVLLIQDAPGTHVLALASGSVAVTRRDETGRRTMLAVRGAGDLLGELAVLTEGSRSATVIAVEPCTIHIVPAPEFHAFIDEHRLLQVLMRHTVGQVQQSDQIRQELATASVPIRLVAALLRLAESTAHPVRGLVRIRLSQDEIAQLIGCSRNSVVEALRPLRVRGLVQAHARELVVADLAGLRAWRPTA</sequence>
<reference evidence="6 7" key="1">
    <citation type="journal article" date="2019" name="Int. J. Syst. Evol. Microbiol.">
        <title>The Global Catalogue of Microorganisms (GCM) 10K type strain sequencing project: providing services to taxonomists for standard genome sequencing and annotation.</title>
        <authorList>
            <consortium name="The Broad Institute Genomics Platform"/>
            <consortium name="The Broad Institute Genome Sequencing Center for Infectious Disease"/>
            <person name="Wu L."/>
            <person name="Ma J."/>
        </authorList>
    </citation>
    <scope>NUCLEOTIDE SEQUENCE [LARGE SCALE GENOMIC DNA]</scope>
    <source>
        <strain evidence="6 7">JCM 14559</strain>
    </source>
</reference>